<proteinExistence type="predicted"/>
<keyword evidence="1" id="KW-0472">Membrane</keyword>
<gene>
    <name evidence="2" type="ORF">EQG79_01375</name>
</gene>
<accession>A0A4Q2UV78</accession>
<dbReference type="EMBL" id="SBLB01000001">
    <property type="protein sequence ID" value="RYC70829.1"/>
    <property type="molecule type" value="Genomic_DNA"/>
</dbReference>
<dbReference type="RefSeq" id="WP_129599264.1">
    <property type="nucleotide sequence ID" value="NZ_SBLB01000001.1"/>
</dbReference>
<feature type="transmembrane region" description="Helical" evidence="1">
    <location>
        <begin position="52"/>
        <end position="72"/>
    </location>
</feature>
<dbReference type="AlphaFoldDB" id="A0A4Q2UV78"/>
<keyword evidence="1" id="KW-0812">Transmembrane</keyword>
<feature type="transmembrane region" description="Helical" evidence="1">
    <location>
        <begin position="6"/>
        <end position="21"/>
    </location>
</feature>
<keyword evidence="3" id="KW-1185">Reference proteome</keyword>
<evidence type="ECO:0000313" key="3">
    <source>
        <dbReference type="Proteomes" id="UP000290407"/>
    </source>
</evidence>
<reference evidence="2 3" key="1">
    <citation type="submission" date="2019-01" db="EMBL/GenBank/DDBJ databases">
        <title>Spirosoma flava sp. nov., a propanil-degrading bacterium isolated from herbicide-contaminated soil.</title>
        <authorList>
            <person name="Zhang L."/>
            <person name="Jiang J.-D."/>
        </authorList>
    </citation>
    <scope>NUCLEOTIDE SEQUENCE [LARGE SCALE GENOMIC DNA]</scope>
    <source>
        <strain evidence="2 3">TY50</strain>
    </source>
</reference>
<keyword evidence="1" id="KW-1133">Transmembrane helix</keyword>
<protein>
    <submittedName>
        <fullName evidence="2">Uncharacterized protein</fullName>
    </submittedName>
</protein>
<evidence type="ECO:0000256" key="1">
    <source>
        <dbReference type="SAM" id="Phobius"/>
    </source>
</evidence>
<sequence length="73" mass="8719">MLILLSLWAIANLLFLLRYYHPIKRAILLSNQTAPPLRYQIRRWYRRHRAEIGGIGFVIFLIACYLLLAFIYP</sequence>
<evidence type="ECO:0000313" key="2">
    <source>
        <dbReference type="EMBL" id="RYC70829.1"/>
    </source>
</evidence>
<comment type="caution">
    <text evidence="2">The sequence shown here is derived from an EMBL/GenBank/DDBJ whole genome shotgun (WGS) entry which is preliminary data.</text>
</comment>
<dbReference type="Proteomes" id="UP000290407">
    <property type="component" value="Unassembled WGS sequence"/>
</dbReference>
<organism evidence="2 3">
    <name type="scientific">Spirosoma sordidisoli</name>
    <dbReference type="NCBI Taxonomy" id="2502893"/>
    <lineage>
        <taxon>Bacteria</taxon>
        <taxon>Pseudomonadati</taxon>
        <taxon>Bacteroidota</taxon>
        <taxon>Cytophagia</taxon>
        <taxon>Cytophagales</taxon>
        <taxon>Cytophagaceae</taxon>
        <taxon>Spirosoma</taxon>
    </lineage>
</organism>
<name>A0A4Q2UV78_9BACT</name>